<organism evidence="1">
    <name type="scientific">Ovis aries</name>
    <name type="common">Sheep</name>
    <dbReference type="NCBI Taxonomy" id="9940"/>
    <lineage>
        <taxon>Eukaryota</taxon>
        <taxon>Metazoa</taxon>
        <taxon>Chordata</taxon>
        <taxon>Craniata</taxon>
        <taxon>Vertebrata</taxon>
        <taxon>Euteleostomi</taxon>
        <taxon>Mammalia</taxon>
        <taxon>Eutheria</taxon>
        <taxon>Laurasiatheria</taxon>
        <taxon>Artiodactyla</taxon>
        <taxon>Ruminantia</taxon>
        <taxon>Pecora</taxon>
        <taxon>Bovidae</taxon>
        <taxon>Caprinae</taxon>
        <taxon>Ovis</taxon>
    </lineage>
</organism>
<sequence length="126" mass="14195">MSIEPGRPSSHLLLCCPLTLPSIFSSIKVFSSKSVLCIRWTKYWNFSFNISPSNEYSGLISFRMDWLDLLAVQGTHRSLLQHHSSKASIFQHSAFFMVQLAHPYVATGKTIALTRQTFAGKVMSLL</sequence>
<reference evidence="1" key="1">
    <citation type="submission" date="2020-11" db="EMBL/GenBank/DDBJ databases">
        <authorList>
            <person name="Davenport K.M."/>
            <person name="Bickhart D.M."/>
            <person name="Smith T.P.L."/>
            <person name="Murdoch B.M."/>
            <person name="Rosen B.D."/>
        </authorList>
    </citation>
    <scope>NUCLEOTIDE SEQUENCE [LARGE SCALE GENOMIC DNA]</scope>
    <source>
        <strain evidence="1">OAR_USU_Benz2616</strain>
    </source>
</reference>
<name>A0AC11D6M3_SHEEP</name>
<dbReference type="Ensembl" id="ENSOART00020060022.1">
    <property type="protein sequence ID" value="ENSOARP00020040199.1"/>
    <property type="gene ID" value="ENSOARG00020036185.1"/>
</dbReference>
<reference evidence="1" key="3">
    <citation type="submission" date="2025-09" db="UniProtKB">
        <authorList>
            <consortium name="Ensembl"/>
        </authorList>
    </citation>
    <scope>IDENTIFICATION</scope>
</reference>
<evidence type="ECO:0000313" key="1">
    <source>
        <dbReference type="Ensembl" id="ENSOARP00020040199.1"/>
    </source>
</evidence>
<accession>A0AC11D6M3</accession>
<reference evidence="1" key="2">
    <citation type="submission" date="2025-08" db="UniProtKB">
        <authorList>
            <consortium name="Ensembl"/>
        </authorList>
    </citation>
    <scope>IDENTIFICATION</scope>
</reference>
<proteinExistence type="predicted"/>
<protein>
    <submittedName>
        <fullName evidence="1">Uncharacterized protein</fullName>
    </submittedName>
</protein>